<proteinExistence type="predicted"/>
<sequence length="353" mass="39991">MLQQNETCCVVLGFGDCTAQHWLLSLSLVGQCGGRSLGEMERALATEREREDAEVTKKRKMWKSIRHWEGRSLHPSAFSYHLFSSRVASLNLCNCKEFLPLHRGTINSLQLSATFDGSAAVFGMQQPTCHEGPPVSPLIAKLRCLLHLTSGHKFTTSRAFCYPVDTGFFITASFDHYVKLWDTNSTLVLVVMEYKILQRCPGPPSLIRFCIWCFHSYLVLSSRVMSVEWSRFREFTLMMGRCNYAICFWDIRCSGSFLVLDQSLSQLGRRSSLLPRASNMYVSFLPYKITLSLGNSEKNIQSKIQLKAAAQRSYPRMASSQNHATAHCEAVNRLRETADGFYFPTALRAPHVN</sequence>
<dbReference type="GO" id="GO:0031464">
    <property type="term" value="C:Cul4A-RING E3 ubiquitin ligase complex"/>
    <property type="evidence" value="ECO:0007669"/>
    <property type="project" value="TreeGrafter"/>
</dbReference>
<dbReference type="InterPro" id="IPR042238">
    <property type="entry name" value="Rad28/ERCC8/Ckn1/ATCSA-1"/>
</dbReference>
<dbReference type="AlphaFoldDB" id="A0AAV8G4P3"/>
<dbReference type="PANTHER" id="PTHR46202:SF1">
    <property type="entry name" value="DNA EXCISION REPAIR PROTEIN ERCC-8"/>
    <property type="match status" value="1"/>
</dbReference>
<name>A0AAV8G4P3_9POAL</name>
<dbReference type="GO" id="GO:0000109">
    <property type="term" value="C:nucleotide-excision repair complex"/>
    <property type="evidence" value="ECO:0007669"/>
    <property type="project" value="TreeGrafter"/>
</dbReference>
<dbReference type="GO" id="GO:0006283">
    <property type="term" value="P:transcription-coupled nucleotide-excision repair"/>
    <property type="evidence" value="ECO:0007669"/>
    <property type="project" value="InterPro"/>
</dbReference>
<dbReference type="PANTHER" id="PTHR46202">
    <property type="entry name" value="DNA EXCISION REPAIR PROTEIN ERCC-8"/>
    <property type="match status" value="1"/>
</dbReference>
<dbReference type="GO" id="GO:0043161">
    <property type="term" value="P:proteasome-mediated ubiquitin-dependent protein catabolic process"/>
    <property type="evidence" value="ECO:0007669"/>
    <property type="project" value="TreeGrafter"/>
</dbReference>
<comment type="caution">
    <text evidence="1">The sequence shown here is derived from an EMBL/GenBank/DDBJ whole genome shotgun (WGS) entry which is preliminary data.</text>
</comment>
<dbReference type="InterPro" id="IPR015943">
    <property type="entry name" value="WD40/YVTN_repeat-like_dom_sf"/>
</dbReference>
<keyword evidence="2" id="KW-1185">Reference proteome</keyword>
<dbReference type="Gene3D" id="2.130.10.10">
    <property type="entry name" value="YVTN repeat-like/Quinoprotein amine dehydrogenase"/>
    <property type="match status" value="1"/>
</dbReference>
<gene>
    <name evidence="1" type="ORF">LUZ62_050456</name>
</gene>
<protein>
    <submittedName>
        <fullName evidence="1">Transducin/WD40 repeat-like superfamily protein</fullName>
    </submittedName>
</protein>
<dbReference type="SUPFAM" id="SSF50978">
    <property type="entry name" value="WD40 repeat-like"/>
    <property type="match status" value="1"/>
</dbReference>
<dbReference type="GO" id="GO:0000209">
    <property type="term" value="P:protein polyubiquitination"/>
    <property type="evidence" value="ECO:0007669"/>
    <property type="project" value="TreeGrafter"/>
</dbReference>
<dbReference type="Proteomes" id="UP001140206">
    <property type="component" value="Chromosome 2"/>
</dbReference>
<reference evidence="1" key="1">
    <citation type="submission" date="2022-08" db="EMBL/GenBank/DDBJ databases">
        <authorList>
            <person name="Marques A."/>
        </authorList>
    </citation>
    <scope>NUCLEOTIDE SEQUENCE</scope>
    <source>
        <strain evidence="1">RhyPub2mFocal</strain>
        <tissue evidence="1">Leaves</tissue>
    </source>
</reference>
<dbReference type="InterPro" id="IPR036322">
    <property type="entry name" value="WD40_repeat_dom_sf"/>
</dbReference>
<accession>A0AAV8G4P3</accession>
<organism evidence="1 2">
    <name type="scientific">Rhynchospora pubera</name>
    <dbReference type="NCBI Taxonomy" id="906938"/>
    <lineage>
        <taxon>Eukaryota</taxon>
        <taxon>Viridiplantae</taxon>
        <taxon>Streptophyta</taxon>
        <taxon>Embryophyta</taxon>
        <taxon>Tracheophyta</taxon>
        <taxon>Spermatophyta</taxon>
        <taxon>Magnoliopsida</taxon>
        <taxon>Liliopsida</taxon>
        <taxon>Poales</taxon>
        <taxon>Cyperaceae</taxon>
        <taxon>Cyperoideae</taxon>
        <taxon>Rhynchosporeae</taxon>
        <taxon>Rhynchospora</taxon>
    </lineage>
</organism>
<dbReference type="EMBL" id="JAMFTS010000002">
    <property type="protein sequence ID" value="KAJ4799210.1"/>
    <property type="molecule type" value="Genomic_DNA"/>
</dbReference>
<evidence type="ECO:0000313" key="2">
    <source>
        <dbReference type="Proteomes" id="UP001140206"/>
    </source>
</evidence>
<evidence type="ECO:0000313" key="1">
    <source>
        <dbReference type="EMBL" id="KAJ4799210.1"/>
    </source>
</evidence>